<keyword evidence="2" id="KW-1185">Reference proteome</keyword>
<gene>
    <name evidence="1" type="ORF">RRF57_000157</name>
</gene>
<dbReference type="Proteomes" id="UP001305414">
    <property type="component" value="Unassembled WGS sequence"/>
</dbReference>
<comment type="caution">
    <text evidence="1">The sequence shown here is derived from an EMBL/GenBank/DDBJ whole genome shotgun (WGS) entry which is preliminary data.</text>
</comment>
<evidence type="ECO:0000313" key="2">
    <source>
        <dbReference type="Proteomes" id="UP001305414"/>
    </source>
</evidence>
<evidence type="ECO:0000313" key="1">
    <source>
        <dbReference type="EMBL" id="KAK5624441.1"/>
    </source>
</evidence>
<protein>
    <submittedName>
        <fullName evidence="1">Uncharacterized protein</fullName>
    </submittedName>
</protein>
<organism evidence="1 2">
    <name type="scientific">Xylaria bambusicola</name>
    <dbReference type="NCBI Taxonomy" id="326684"/>
    <lineage>
        <taxon>Eukaryota</taxon>
        <taxon>Fungi</taxon>
        <taxon>Dikarya</taxon>
        <taxon>Ascomycota</taxon>
        <taxon>Pezizomycotina</taxon>
        <taxon>Sordariomycetes</taxon>
        <taxon>Xylariomycetidae</taxon>
        <taxon>Xylariales</taxon>
        <taxon>Xylariaceae</taxon>
        <taxon>Xylaria</taxon>
    </lineage>
</organism>
<dbReference type="EMBL" id="JAWHQM010000001">
    <property type="protein sequence ID" value="KAK5624441.1"/>
    <property type="molecule type" value="Genomic_DNA"/>
</dbReference>
<accession>A0AAN7Z5E4</accession>
<proteinExistence type="predicted"/>
<name>A0AAN7Z5E4_9PEZI</name>
<dbReference type="AlphaFoldDB" id="A0AAN7Z5E4"/>
<reference evidence="1 2" key="1">
    <citation type="submission" date="2023-10" db="EMBL/GenBank/DDBJ databases">
        <title>Draft genome sequence of Xylaria bambusicola isolate GMP-LS, the root and basal stem rot pathogen of sugarcane in Indonesia.</title>
        <authorList>
            <person name="Selvaraj P."/>
            <person name="Muralishankar V."/>
            <person name="Muruganantham S."/>
            <person name="Sp S."/>
            <person name="Haryani S."/>
            <person name="Lau K.J.X."/>
            <person name="Naqvi N.I."/>
        </authorList>
    </citation>
    <scope>NUCLEOTIDE SEQUENCE [LARGE SCALE GENOMIC DNA]</scope>
    <source>
        <strain evidence="1">GMP-LS</strain>
    </source>
</reference>
<sequence length="150" mass="16394">MPPIFQVVPLTRDLTESRVRRAFSTALRARVANVKLVFKVVFHPAKNLLWICASCARRASPTRSWASAYFSSAVAIGSSPAPVCCWWRSWELAKLARAIAWLNVFGWGLADGGAVKAACASAGVDADDRSWTFSLTVRPRSWKVSLILGG</sequence>